<feature type="compositionally biased region" description="Low complexity" evidence="1">
    <location>
        <begin position="57"/>
        <end position="97"/>
    </location>
</feature>
<organism evidence="2 3">
    <name type="scientific">Cryptococcus amylolentus CBS 6039</name>
    <dbReference type="NCBI Taxonomy" id="1295533"/>
    <lineage>
        <taxon>Eukaryota</taxon>
        <taxon>Fungi</taxon>
        <taxon>Dikarya</taxon>
        <taxon>Basidiomycota</taxon>
        <taxon>Agaricomycotina</taxon>
        <taxon>Tremellomycetes</taxon>
        <taxon>Tremellales</taxon>
        <taxon>Cryptococcaceae</taxon>
        <taxon>Cryptococcus</taxon>
    </lineage>
</organism>
<feature type="region of interest" description="Disordered" evidence="1">
    <location>
        <begin position="177"/>
        <end position="261"/>
    </location>
</feature>
<reference evidence="2 3" key="1">
    <citation type="submission" date="2016-06" db="EMBL/GenBank/DDBJ databases">
        <title>Evolution of pathogenesis and genome organization in the Tremellales.</title>
        <authorList>
            <person name="Cuomo C."/>
            <person name="Litvintseva A."/>
            <person name="Heitman J."/>
            <person name="Chen Y."/>
            <person name="Sun S."/>
            <person name="Springer D."/>
            <person name="Dromer F."/>
            <person name="Young S."/>
            <person name="Zeng Q."/>
            <person name="Chapman S."/>
            <person name="Gujja S."/>
            <person name="Saif S."/>
            <person name="Birren B."/>
        </authorList>
    </citation>
    <scope>NUCLEOTIDE SEQUENCE [LARGE SCALE GENOMIC DNA]</scope>
    <source>
        <strain evidence="2 3">CBS 6039</strain>
    </source>
</reference>
<feature type="compositionally biased region" description="Basic and acidic residues" evidence="1">
    <location>
        <begin position="177"/>
        <end position="188"/>
    </location>
</feature>
<feature type="region of interest" description="Disordered" evidence="1">
    <location>
        <begin position="1"/>
        <end position="112"/>
    </location>
</feature>
<dbReference type="GeneID" id="30152522"/>
<protein>
    <submittedName>
        <fullName evidence="2">Uncharacterized protein</fullName>
    </submittedName>
</protein>
<feature type="compositionally biased region" description="Basic residues" evidence="1">
    <location>
        <begin position="458"/>
        <end position="470"/>
    </location>
</feature>
<feature type="region of interest" description="Disordered" evidence="1">
    <location>
        <begin position="415"/>
        <end position="485"/>
    </location>
</feature>
<dbReference type="EMBL" id="AWGJ01000002">
    <property type="protein sequence ID" value="ODN82972.1"/>
    <property type="molecule type" value="Genomic_DNA"/>
</dbReference>
<comment type="caution">
    <text evidence="2">The sequence shown here is derived from an EMBL/GenBank/DDBJ whole genome shotgun (WGS) entry which is preliminary data.</text>
</comment>
<feature type="compositionally biased region" description="Acidic residues" evidence="1">
    <location>
        <begin position="439"/>
        <end position="451"/>
    </location>
</feature>
<accession>A0A1E3I307</accession>
<dbReference type="RefSeq" id="XP_018996972.1">
    <property type="nucleotide sequence ID" value="XM_019134545.1"/>
</dbReference>
<dbReference type="Proteomes" id="UP000094065">
    <property type="component" value="Unassembled WGS sequence"/>
</dbReference>
<dbReference type="OrthoDB" id="2575478at2759"/>
<gene>
    <name evidence="2" type="ORF">L202_01213</name>
</gene>
<feature type="compositionally biased region" description="Basic and acidic residues" evidence="1">
    <location>
        <begin position="415"/>
        <end position="438"/>
    </location>
</feature>
<evidence type="ECO:0000256" key="1">
    <source>
        <dbReference type="SAM" id="MobiDB-lite"/>
    </source>
</evidence>
<name>A0A1E3I307_9TREE</name>
<keyword evidence="3" id="KW-1185">Reference proteome</keyword>
<sequence length="609" mass="63742">MSAHPTRSGRHSLPPSAPSAARASTASASGGSHLRDGGVGNAKSPLSISISLGNLRGASEGSRSSPAPAGAGSSTGANGSGSARSAAAGGVTTPGTGPKKDKPKKKRGMKGWAWVVEDENGNVVDIPDEEDGRAGKGKKVVAVNDGDASSSGPPVGTQTPVVIAATTTADTVLQTPREEEKVVREEVQTPKSQASMVPLEEGVLGKRVHESSPPGAEVPAEDASADIPPVEEPVSIPTATDAHRSKVRRKESPPPVAPPPVVVTSAPIAIAALTPAAPPTPTVSITPIATPSTAATPITAPSAPMITSTAPTPVDATTPNVTAPPGHVAKAAAVRRTQPARQPLPAARVRAQLTRDREAVSRAGSAHVVDDDAPLAVPPARAGLADGAHASPRELALREEMALFQEAMLMIDEAEKNREMSYEPERGSRTRRGGRDGDVDGTESDDDDWDSDVGTSRGHSRRRRKRRPHSSGKASPARASSRSFEEQWDNIQTYYRHKSAEARAVEAREPPDLSRSREPVVVVATNPRETFPKDRVEKGYVNGLSGMTEDMEADAEGFVTNVRSNLTAITTYYFPQKTVKRDAFLERIGRGLQRLGEELTDNGDAAVPP</sequence>
<proteinExistence type="predicted"/>
<dbReference type="AlphaFoldDB" id="A0A1E3I307"/>
<evidence type="ECO:0000313" key="2">
    <source>
        <dbReference type="EMBL" id="ODN82972.1"/>
    </source>
</evidence>
<evidence type="ECO:0000313" key="3">
    <source>
        <dbReference type="Proteomes" id="UP000094065"/>
    </source>
</evidence>
<feature type="compositionally biased region" description="Low complexity" evidence="1">
    <location>
        <begin position="12"/>
        <end position="29"/>
    </location>
</feature>